<gene>
    <name evidence="2" type="ORF">C447_07013</name>
</gene>
<feature type="transmembrane region" description="Helical" evidence="1">
    <location>
        <begin position="7"/>
        <end position="24"/>
    </location>
</feature>
<dbReference type="RefSeq" id="WP_007692276.1">
    <property type="nucleotide sequence ID" value="NZ_AJRK01000375.1"/>
</dbReference>
<feature type="transmembrane region" description="Helical" evidence="1">
    <location>
        <begin position="30"/>
        <end position="53"/>
    </location>
</feature>
<dbReference type="Proteomes" id="UP000011566">
    <property type="component" value="Unassembled WGS sequence"/>
</dbReference>
<evidence type="ECO:0000313" key="3">
    <source>
        <dbReference type="Proteomes" id="UP000011566"/>
    </source>
</evidence>
<dbReference type="Pfam" id="PF04307">
    <property type="entry name" value="YdjM"/>
    <property type="match status" value="1"/>
</dbReference>
<proteinExistence type="predicted"/>
<dbReference type="InterPro" id="IPR007404">
    <property type="entry name" value="YdjM-like"/>
</dbReference>
<dbReference type="eggNOG" id="arCOG04590">
    <property type="taxonomic scope" value="Archaea"/>
</dbReference>
<dbReference type="GO" id="GO:0016787">
    <property type="term" value="F:hydrolase activity"/>
    <property type="evidence" value="ECO:0007669"/>
    <property type="project" value="UniProtKB-KW"/>
</dbReference>
<comment type="caution">
    <text evidence="2">The sequence shown here is derived from an EMBL/GenBank/DDBJ whole genome shotgun (WGS) entry which is preliminary data.</text>
</comment>
<keyword evidence="1" id="KW-0472">Membrane</keyword>
<dbReference type="AlphaFoldDB" id="M0M0A4"/>
<keyword evidence="1" id="KW-1133">Transmembrane helix</keyword>
<accession>M0M0A4</accession>
<evidence type="ECO:0000313" key="2">
    <source>
        <dbReference type="EMBL" id="EMA39247.1"/>
    </source>
</evidence>
<feature type="transmembrane region" description="Helical" evidence="1">
    <location>
        <begin position="124"/>
        <end position="144"/>
    </location>
</feature>
<reference evidence="2 3" key="1">
    <citation type="journal article" date="2014" name="PLoS Genet.">
        <title>Phylogenetically driven sequencing of extremely halophilic archaea reveals strategies for static and dynamic osmo-response.</title>
        <authorList>
            <person name="Becker E.A."/>
            <person name="Seitzer P.M."/>
            <person name="Tritt A."/>
            <person name="Larsen D."/>
            <person name="Krusor M."/>
            <person name="Yao A.I."/>
            <person name="Wu D."/>
            <person name="Madern D."/>
            <person name="Eisen J.A."/>
            <person name="Darling A.E."/>
            <person name="Facciotti M.T."/>
        </authorList>
    </citation>
    <scope>NUCLEOTIDE SEQUENCE [LARGE SCALE GENOMIC DNA]</scope>
    <source>
        <strain evidence="2 3">100A6</strain>
    </source>
</reference>
<dbReference type="EMBL" id="AOMB01000020">
    <property type="protein sequence ID" value="EMA39247.1"/>
    <property type="molecule type" value="Genomic_DNA"/>
</dbReference>
<sequence length="162" mass="17533">MNKKGHVLNAVVLSIGLAVLTYPAGDLTTVRAVLAIAVPVTLGALFPDVDTAFGTHRKTFHNLPVLLLFFVYPIYFGNLQYVWIGVATHYALDLLGSKRGIALFYPFDSGEFDVPVGVSTRSRFAGGVILVVTALELAVAAALVTEYPRRLFEYGLRASGLF</sequence>
<keyword evidence="3" id="KW-1185">Reference proteome</keyword>
<keyword evidence="2" id="KW-0378">Hydrolase</keyword>
<name>M0M0A4_9EURY</name>
<organism evidence="2 3">
    <name type="scientific">Halococcus hamelinensis 100A6</name>
    <dbReference type="NCBI Taxonomy" id="1132509"/>
    <lineage>
        <taxon>Archaea</taxon>
        <taxon>Methanobacteriati</taxon>
        <taxon>Methanobacteriota</taxon>
        <taxon>Stenosarchaea group</taxon>
        <taxon>Halobacteria</taxon>
        <taxon>Halobacteriales</taxon>
        <taxon>Halococcaceae</taxon>
        <taxon>Halococcus</taxon>
    </lineage>
</organism>
<keyword evidence="1" id="KW-0812">Transmembrane</keyword>
<protein>
    <submittedName>
        <fullName evidence="2">Membrane-bound metal-dependent hydrolase</fullName>
    </submittedName>
</protein>
<feature type="transmembrane region" description="Helical" evidence="1">
    <location>
        <begin position="65"/>
        <end position="84"/>
    </location>
</feature>
<dbReference type="PATRIC" id="fig|1132509.6.peg.1593"/>
<dbReference type="OrthoDB" id="199847at2157"/>
<evidence type="ECO:0000256" key="1">
    <source>
        <dbReference type="SAM" id="Phobius"/>
    </source>
</evidence>